<dbReference type="OrthoDB" id="281270at2"/>
<gene>
    <name evidence="1" type="ORF">SAMN05216227_10416</name>
</gene>
<dbReference type="STRING" id="1077947.SAMN05216227_10416"/>
<name>A0A1H8LDU1_9RHOB</name>
<proteinExistence type="predicted"/>
<dbReference type="RefSeq" id="WP_050519423.1">
    <property type="nucleotide sequence ID" value="NZ_FOCO01000041.1"/>
</dbReference>
<protein>
    <submittedName>
        <fullName evidence="1">Uncharacterized protein</fullName>
    </submittedName>
</protein>
<dbReference type="EMBL" id="FOCO01000041">
    <property type="protein sequence ID" value="SEO03209.1"/>
    <property type="molecule type" value="Genomic_DNA"/>
</dbReference>
<reference evidence="1 2" key="1">
    <citation type="submission" date="2016-10" db="EMBL/GenBank/DDBJ databases">
        <authorList>
            <person name="de Groot N.N."/>
        </authorList>
    </citation>
    <scope>NUCLEOTIDE SEQUENCE [LARGE SCALE GENOMIC DNA]</scope>
    <source>
        <strain evidence="1 2">CGMCC 1.10836</strain>
    </source>
</reference>
<dbReference type="Proteomes" id="UP000183002">
    <property type="component" value="Unassembled WGS sequence"/>
</dbReference>
<evidence type="ECO:0000313" key="2">
    <source>
        <dbReference type="Proteomes" id="UP000183002"/>
    </source>
</evidence>
<organism evidence="1 2">
    <name type="scientific">Pseudorhodobacter antarcticus</name>
    <dbReference type="NCBI Taxonomy" id="1077947"/>
    <lineage>
        <taxon>Bacteria</taxon>
        <taxon>Pseudomonadati</taxon>
        <taxon>Pseudomonadota</taxon>
        <taxon>Alphaproteobacteria</taxon>
        <taxon>Rhodobacterales</taxon>
        <taxon>Paracoccaceae</taxon>
        <taxon>Pseudorhodobacter</taxon>
    </lineage>
</organism>
<sequence>MQQDFDFPQTPPDNPVARYVHLTRTVMPKLARGEKRHWPVRNDHCFQRIVLDTICEGVWYDHIARPAYKHLSQTQALAAVHLCEQIIADQIDLTALNQKSLTWRCKLRLPPL</sequence>
<evidence type="ECO:0000313" key="1">
    <source>
        <dbReference type="EMBL" id="SEO03209.1"/>
    </source>
</evidence>
<dbReference type="AlphaFoldDB" id="A0A1H8LDU1"/>
<keyword evidence="2" id="KW-1185">Reference proteome</keyword>
<accession>A0A1H8LDU1</accession>